<protein>
    <submittedName>
        <fullName evidence="3">Relaxase/Mobilisation nuclease domain-containing protein</fullName>
    </submittedName>
</protein>
<evidence type="ECO:0000313" key="3">
    <source>
        <dbReference type="EMBL" id="SCY90626.1"/>
    </source>
</evidence>
<dbReference type="Proteomes" id="UP000199307">
    <property type="component" value="Unassembled WGS sequence"/>
</dbReference>
<name>A0ABY0M1D5_9FLAO</name>
<dbReference type="EMBL" id="FMVC01000007">
    <property type="protein sequence ID" value="SCY90626.1"/>
    <property type="molecule type" value="Genomic_DNA"/>
</dbReference>
<comment type="caution">
    <text evidence="3">The sequence shown here is derived from an EMBL/GenBank/DDBJ whole genome shotgun (WGS) entry which is preliminary data.</text>
</comment>
<proteinExistence type="predicted"/>
<keyword evidence="4" id="KW-1185">Reference proteome</keyword>
<evidence type="ECO:0000259" key="2">
    <source>
        <dbReference type="Pfam" id="PF03432"/>
    </source>
</evidence>
<accession>A0ABY0M1D5</accession>
<feature type="domain" description="MobA/VirD2-like nuclease" evidence="2">
    <location>
        <begin position="17"/>
        <end position="151"/>
    </location>
</feature>
<feature type="region of interest" description="Disordered" evidence="1">
    <location>
        <begin position="359"/>
        <end position="382"/>
    </location>
</feature>
<feature type="compositionally biased region" description="Basic residues" evidence="1">
    <location>
        <begin position="412"/>
        <end position="422"/>
    </location>
</feature>
<feature type="region of interest" description="Disordered" evidence="1">
    <location>
        <begin position="405"/>
        <end position="428"/>
    </location>
</feature>
<dbReference type="InterPro" id="IPR005094">
    <property type="entry name" value="Endonuclease_MobA/VirD2"/>
</dbReference>
<feature type="compositionally biased region" description="Basic and acidic residues" evidence="1">
    <location>
        <begin position="359"/>
        <end position="374"/>
    </location>
</feature>
<sequence>MVAVIKTGHSVQSIFRYNENKVKEGAAQCIGEGNYPAPVKDLNPAMKLNRLLHQNALNGNVRRNSVHISLNFHPSENYSAEKLMKIADAYMEKIGFAEQPYLVYRHDDAGHPHIHLVSIKVRGDGSRIDMQNIGKNQSEKARKEIEKQFNLVRAEGRKNQGMALLKPVAAGKVCYGRTESKKAMSAVLNSVLLNYKYTSLAELNAVLQLYNITADRGSGDSRIFKSGGLVYHILDKGGKAAGVPIKASDFAMKPTLAFLEQRYALNSGGQAFEKKRIRTAVDAVFLSRNRNMKKLAAALQKQGIDAVLRKSDKGQLYGITYVDHVTRCVLNGSALGKNYSAKGILERCGEGALLRENGATDRGLEKGHDRHEEQSQTASEKAYEKALEGIAVKTLDGLFRPEWQPENVPAALKRKPRRKKKRGGSDLN</sequence>
<gene>
    <name evidence="3" type="ORF">SAMN02927916_3954</name>
</gene>
<dbReference type="RefSeq" id="WP_091134939.1">
    <property type="nucleotide sequence ID" value="NZ_FMVC01000007.1"/>
</dbReference>
<reference evidence="3 4" key="1">
    <citation type="submission" date="2016-10" db="EMBL/GenBank/DDBJ databases">
        <authorList>
            <person name="Varghese N."/>
            <person name="Submissions S."/>
        </authorList>
    </citation>
    <scope>NUCLEOTIDE SEQUENCE [LARGE SCALE GENOMIC DNA]</scope>
    <source>
        <strain evidence="3 4">CGMCC 1.6859</strain>
    </source>
</reference>
<evidence type="ECO:0000313" key="4">
    <source>
        <dbReference type="Proteomes" id="UP000199307"/>
    </source>
</evidence>
<evidence type="ECO:0000256" key="1">
    <source>
        <dbReference type="SAM" id="MobiDB-lite"/>
    </source>
</evidence>
<organism evidence="3 4">
    <name type="scientific">Flavobacterium anhuiense</name>
    <dbReference type="NCBI Taxonomy" id="459526"/>
    <lineage>
        <taxon>Bacteria</taxon>
        <taxon>Pseudomonadati</taxon>
        <taxon>Bacteroidota</taxon>
        <taxon>Flavobacteriia</taxon>
        <taxon>Flavobacteriales</taxon>
        <taxon>Flavobacteriaceae</taxon>
        <taxon>Flavobacterium</taxon>
    </lineage>
</organism>
<dbReference type="Pfam" id="PF03432">
    <property type="entry name" value="Relaxase"/>
    <property type="match status" value="1"/>
</dbReference>